<organism evidence="7 8">
    <name type="scientific">Serendipita indica (strain DSM 11827)</name>
    <name type="common">Root endophyte fungus</name>
    <name type="synonym">Piriformospora indica</name>
    <dbReference type="NCBI Taxonomy" id="1109443"/>
    <lineage>
        <taxon>Eukaryota</taxon>
        <taxon>Fungi</taxon>
        <taxon>Dikarya</taxon>
        <taxon>Basidiomycota</taxon>
        <taxon>Agaricomycotina</taxon>
        <taxon>Agaricomycetes</taxon>
        <taxon>Sebacinales</taxon>
        <taxon>Serendipitaceae</taxon>
        <taxon>Serendipita</taxon>
    </lineage>
</organism>
<keyword evidence="3 4" id="KW-0371">Homeobox</keyword>
<feature type="region of interest" description="Disordered" evidence="5">
    <location>
        <begin position="129"/>
        <end position="206"/>
    </location>
</feature>
<dbReference type="Proteomes" id="UP000007148">
    <property type="component" value="Unassembled WGS sequence"/>
</dbReference>
<dbReference type="GO" id="GO:0000977">
    <property type="term" value="F:RNA polymerase II transcription regulatory region sequence-specific DNA binding"/>
    <property type="evidence" value="ECO:0007669"/>
    <property type="project" value="TreeGrafter"/>
</dbReference>
<evidence type="ECO:0000259" key="6">
    <source>
        <dbReference type="PROSITE" id="PS50071"/>
    </source>
</evidence>
<evidence type="ECO:0000256" key="2">
    <source>
        <dbReference type="ARBA" id="ARBA00010341"/>
    </source>
</evidence>
<evidence type="ECO:0000256" key="5">
    <source>
        <dbReference type="SAM" id="MobiDB-lite"/>
    </source>
</evidence>
<feature type="non-terminal residue" evidence="7">
    <location>
        <position position="802"/>
    </location>
</feature>
<dbReference type="SMART" id="SM00389">
    <property type="entry name" value="HOX"/>
    <property type="match status" value="1"/>
</dbReference>
<feature type="region of interest" description="Disordered" evidence="5">
    <location>
        <begin position="528"/>
        <end position="577"/>
    </location>
</feature>
<dbReference type="PANTHER" id="PTHR24332:SF9">
    <property type="entry name" value="HOMEOTIC PROTEIN CAUDAL"/>
    <property type="match status" value="1"/>
</dbReference>
<evidence type="ECO:0000313" key="7">
    <source>
        <dbReference type="EMBL" id="CCA75920.1"/>
    </source>
</evidence>
<dbReference type="Pfam" id="PF00046">
    <property type="entry name" value="Homeodomain"/>
    <property type="match status" value="1"/>
</dbReference>
<dbReference type="OrthoDB" id="6159439at2759"/>
<dbReference type="PROSITE" id="PS50071">
    <property type="entry name" value="HOMEOBOX_2"/>
    <property type="match status" value="1"/>
</dbReference>
<dbReference type="InterPro" id="IPR009057">
    <property type="entry name" value="Homeodomain-like_sf"/>
</dbReference>
<evidence type="ECO:0000256" key="3">
    <source>
        <dbReference type="PROSITE-ProRule" id="PRU00108"/>
    </source>
</evidence>
<dbReference type="InParanoid" id="G4TX77"/>
<feature type="domain" description="Homeobox" evidence="6">
    <location>
        <begin position="199"/>
        <end position="260"/>
    </location>
</feature>
<comment type="caution">
    <text evidence="7">The sequence shown here is derived from an EMBL/GenBank/DDBJ whole genome shotgun (WGS) entry which is preliminary data.</text>
</comment>
<dbReference type="GO" id="GO:0006357">
    <property type="term" value="P:regulation of transcription by RNA polymerase II"/>
    <property type="evidence" value="ECO:0007669"/>
    <property type="project" value="TreeGrafter"/>
</dbReference>
<feature type="compositionally biased region" description="Low complexity" evidence="5">
    <location>
        <begin position="154"/>
        <end position="194"/>
    </location>
</feature>
<dbReference type="EMBL" id="CAFZ01000553">
    <property type="protein sequence ID" value="CCA75920.1"/>
    <property type="molecule type" value="Genomic_DNA"/>
</dbReference>
<accession>G4TX77</accession>
<dbReference type="InterPro" id="IPR047152">
    <property type="entry name" value="Caudal_homeobox"/>
</dbReference>
<feature type="region of interest" description="Disordered" evidence="5">
    <location>
        <begin position="712"/>
        <end position="736"/>
    </location>
</feature>
<feature type="compositionally biased region" description="Pro residues" evidence="5">
    <location>
        <begin position="137"/>
        <end position="148"/>
    </location>
</feature>
<feature type="DNA-binding region" description="Homeobox" evidence="3">
    <location>
        <begin position="201"/>
        <end position="261"/>
    </location>
</feature>
<dbReference type="AlphaFoldDB" id="G4TX77"/>
<keyword evidence="3 4" id="KW-0539">Nucleus</keyword>
<keyword evidence="8" id="KW-1185">Reference proteome</keyword>
<evidence type="ECO:0000256" key="4">
    <source>
        <dbReference type="RuleBase" id="RU000682"/>
    </source>
</evidence>
<evidence type="ECO:0000256" key="1">
    <source>
        <dbReference type="ARBA" id="ARBA00004123"/>
    </source>
</evidence>
<gene>
    <name evidence="7" type="ORF">PIIN_09916</name>
</gene>
<evidence type="ECO:0000313" key="8">
    <source>
        <dbReference type="Proteomes" id="UP000007148"/>
    </source>
</evidence>
<dbReference type="Gene3D" id="1.10.10.60">
    <property type="entry name" value="Homeodomain-like"/>
    <property type="match status" value="1"/>
</dbReference>
<sequence>MKAPARLESLSAILTAANDFLSTLEFFNTEDAPPSVAIPDEEQPLRPFDLELPPAPDPAASFREFGLEEDTIAQICEQYHHRAAEIAQNVRVEFRVAETIARTPAIQARLADVYLGSYFRLKLERKLRKRRQAANAPPSPPSPSPPSPSRREPLPAATTLPSASSSQRSSSSSSRAESSGAASASTRRNSSEATSNDESEGSSNRSSFDKTVIALLEYVFNRQNGYPSVGEKKRIQQETGLTYRQVAVWFQNRRAREKKKKAEGRVPVPVDAEAAIAQIEDEQAHEAVVSAPDPTPVKRQRIHFVQTVYRTEEWEVEDILTDEDWAPCLREVEEEQIREMIRNNELPGLDSAEPPASSWPAPFVTPRYEWPTFPPPEWPRTPKEALSEPELPAVTSEDVDELTDMFAKFSPDIIKTFKYKRRHHIVITLPDDPEMARKVKRKIASIATPVQSDGPIPMWVAKRSVSLLAELEADLQVSKIHAETPPAVSEAPQEPAPLVIPTWGDLQAQISATQQERQVPAIVVTPPTSRAPQAQVFSDEPSSDEQSSSPNTPRDEDADLPDHPALQDSESMPASDTIEDPMKILPFIGDITAILWPKSGQHPAASYHPHILTKETRQVPIELDDNLMNEALQRTLRECGIEPVTDPVMEDERPLVYTRGLSLVPKVAAPVLAEIDRLAGDNNEPLIPLEAHMAQEGYNDLVDPYRILVDDGPEPLPPAAYEPTRRRRKPRKEKPTEIADIGGIPISDLFDPQGMPLPLALLEAAPYTTPMAQAIYDYCIPRVPEPPRKIFNPVVFCNPHFP</sequence>
<keyword evidence="3 4" id="KW-0238">DNA-binding</keyword>
<dbReference type="CDD" id="cd00086">
    <property type="entry name" value="homeodomain"/>
    <property type="match status" value="1"/>
</dbReference>
<comment type="subcellular location">
    <subcellularLocation>
        <location evidence="1 3 4">Nucleus</location>
    </subcellularLocation>
</comment>
<dbReference type="STRING" id="1109443.G4TX77"/>
<dbReference type="HOGENOM" id="CLU_351135_0_0_1"/>
<protein>
    <recommendedName>
        <fullName evidence="6">Homeobox domain-containing protein</fullName>
    </recommendedName>
</protein>
<feature type="compositionally biased region" description="Low complexity" evidence="5">
    <location>
        <begin position="538"/>
        <end position="550"/>
    </location>
</feature>
<dbReference type="GO" id="GO:0030154">
    <property type="term" value="P:cell differentiation"/>
    <property type="evidence" value="ECO:0007669"/>
    <property type="project" value="TreeGrafter"/>
</dbReference>
<dbReference type="GO" id="GO:0003700">
    <property type="term" value="F:DNA-binding transcription factor activity"/>
    <property type="evidence" value="ECO:0007669"/>
    <property type="project" value="TreeGrafter"/>
</dbReference>
<dbReference type="GO" id="GO:0009948">
    <property type="term" value="P:anterior/posterior axis specification"/>
    <property type="evidence" value="ECO:0007669"/>
    <property type="project" value="TreeGrafter"/>
</dbReference>
<dbReference type="eggNOG" id="ENOG502SG6U">
    <property type="taxonomic scope" value="Eukaryota"/>
</dbReference>
<comment type="similarity">
    <text evidence="2">Belongs to the Caudal homeobox family.</text>
</comment>
<dbReference type="PANTHER" id="PTHR24332">
    <property type="entry name" value="HOMEOBOX PROTEIN CDX"/>
    <property type="match status" value="1"/>
</dbReference>
<proteinExistence type="inferred from homology"/>
<dbReference type="InterPro" id="IPR001356">
    <property type="entry name" value="HD"/>
</dbReference>
<dbReference type="GO" id="GO:0005634">
    <property type="term" value="C:nucleus"/>
    <property type="evidence" value="ECO:0007669"/>
    <property type="project" value="UniProtKB-SubCell"/>
</dbReference>
<dbReference type="SUPFAM" id="SSF46689">
    <property type="entry name" value="Homeodomain-like"/>
    <property type="match status" value="1"/>
</dbReference>
<reference evidence="7 8" key="1">
    <citation type="journal article" date="2011" name="PLoS Pathog.">
        <title>Endophytic Life Strategies Decoded by Genome and Transcriptome Analyses of the Mutualistic Root Symbiont Piriformospora indica.</title>
        <authorList>
            <person name="Zuccaro A."/>
            <person name="Lahrmann U."/>
            <person name="Guldener U."/>
            <person name="Langen G."/>
            <person name="Pfiffi S."/>
            <person name="Biedenkopf D."/>
            <person name="Wong P."/>
            <person name="Samans B."/>
            <person name="Grimm C."/>
            <person name="Basiewicz M."/>
            <person name="Murat C."/>
            <person name="Martin F."/>
            <person name="Kogel K.H."/>
        </authorList>
    </citation>
    <scope>NUCLEOTIDE SEQUENCE [LARGE SCALE GENOMIC DNA]</scope>
    <source>
        <strain evidence="7 8">DSM 11827</strain>
    </source>
</reference>
<name>G4TX77_SERID</name>